<comment type="similarity">
    <text evidence="1">Belongs to the DNA polymerase type-B family.</text>
</comment>
<sequence length="1322" mass="153246">MSEIKRSISKPKPSVVRSFRLIDFHIYDESPKKEDSDSGSEDGNYKQKTGDDKEFIIQMFGINEKGETCCLYVNDYNPFFYIRVGDDWTQYKVNALIRYLNDNVDSRYKNSIVKYKLVNHHKLYGFSAGKKHQFVRLEFKNNTAMNKYKNMWFYYVKDPESKFGNKRIRANIEFMKVELELYESNIPPLLRYFHVNDISPSGWVSVNTSRVLKVPLKTTTCKYEYICSLKHVVSMPDKETVVPYKICSYDIEASSSHGDFPMPVKTYKRLVTQMVDVFLKQLQYIDEDKGKVLLQKMIYTSFGYDKFDDIDLVYPKTPPSKEKITKLIHILMNKSLEHAKKEAEEDNSDLIKIDSMFEAMKDTHQNNVEGSAEADGGRVDTTIENTVTYGKKYEKKLKVKKNTTVMDILFGEQYDRDDKIKITDEVITLLFPRLRGDEVTFIGSTFMNYGSKEPYLNHCLVVGTCDTVDGAVIETVETEKDVLLKWTELIQHENPDIIIGYNIFGFDYEFMFRRAEENHCDREFLMLSRKMNEVCANEDRDAPGKYNLEHTKLQIASGEYDLRYARMAGRLQIDMYAYFRRDFNLSSYKLDDVAGQFISDSVKKIEYVDHPEHGEITELYSNNLMGLHKGDFIHIEITGFTTDYYKDGQKFVVQEIEYGREVVEMKNGEEKRSTFNVIMIRGHHEVEKGKSIKWGMAKDDVTPQDIFRLSKGSSADRAVVAKYCIQDCNLVHHLMNKIDVITGYVEMSRICSVPISFLVFRGQGIKLTSFVAKKCRDKDTLMPDVEKPTEAEGYEGAIVLPPKCSMYMDNPVACVDYSSLYPSSMISQNYSHDSKVWAKEYNLSGEIIRIIGDQDTDGNFIYDNLPGYQYINIEFDTYKYIRKNATSKAEKTKVGKMICRWAQFPDNKKGIMPSILEELLKARKDTRKMIKTEKDPFMQNILDKRQLGYKVTANSLYGQCGSRTSTFYEKDVAASTTATGRMMIIYARRIIEEVYGDRIYNSCTNGVVRTRAEYVYGDTDSVFFTFNLENPETGEKIKGYKALETTIEIAQDAADLCTKFLKPPMGLEYEKTLMPFILLSKKRYVGMLYEEDPNKGYMKFMGLSLKRRDSCDYLKDVYGGILNILMKDNDIGKAIDFLQKSLDDLIKGNVGMDKLAITKALRGYYKNPQQIGHRVLADRIGERDPGNKPKPGDRMRFVFIVNDKPKALMGDKIETFDYIIANKLKIDYTHYITNQLMKPLQQLFGLALEQIWEMQNKKSAIKTYHKEMEKLEKEYPDIETFMKKKEKYCATKIKALLFDKTLSKIYNEKHNIQTITSFFVKK</sequence>
<evidence type="ECO:0000256" key="2">
    <source>
        <dbReference type="ARBA" id="ARBA00012417"/>
    </source>
</evidence>
<dbReference type="EMBL" id="MN740228">
    <property type="protein sequence ID" value="QHT94582.1"/>
    <property type="molecule type" value="Genomic_DNA"/>
</dbReference>
<dbReference type="SUPFAM" id="SSF56672">
    <property type="entry name" value="DNA/RNA polymerases"/>
    <property type="match status" value="1"/>
</dbReference>
<dbReference type="InterPro" id="IPR006134">
    <property type="entry name" value="DNA-dir_DNA_pol_B_multi_dom"/>
</dbReference>
<evidence type="ECO:0000259" key="9">
    <source>
        <dbReference type="Pfam" id="PF03104"/>
    </source>
</evidence>
<reference evidence="10" key="1">
    <citation type="journal article" date="2020" name="Nature">
        <title>Giant virus diversity and host interactions through global metagenomics.</title>
        <authorList>
            <person name="Schulz F."/>
            <person name="Roux S."/>
            <person name="Paez-Espino D."/>
            <person name="Jungbluth S."/>
            <person name="Walsh D.A."/>
            <person name="Denef V.J."/>
            <person name="McMahon K.D."/>
            <person name="Konstantinidis K.T."/>
            <person name="Eloe-Fadrosh E.A."/>
            <person name="Kyrpides N.C."/>
            <person name="Woyke T."/>
        </authorList>
    </citation>
    <scope>NUCLEOTIDE SEQUENCE</scope>
    <source>
        <strain evidence="10">GVMAG-M-3300024261-26</strain>
    </source>
</reference>
<dbReference type="InterPro" id="IPR023211">
    <property type="entry name" value="DNA_pol_palm_dom_sf"/>
</dbReference>
<dbReference type="Gene3D" id="3.90.1600.10">
    <property type="entry name" value="Palm domain of DNA polymerase"/>
    <property type="match status" value="3"/>
</dbReference>
<keyword evidence="6" id="KW-0238">DNA-binding</keyword>
<dbReference type="Gene3D" id="1.10.132.60">
    <property type="entry name" value="DNA polymerase family B, C-terminal domain"/>
    <property type="match status" value="1"/>
</dbReference>
<dbReference type="InterPro" id="IPR036397">
    <property type="entry name" value="RNaseH_sf"/>
</dbReference>
<dbReference type="InterPro" id="IPR050240">
    <property type="entry name" value="DNA_pol_type-B"/>
</dbReference>
<dbReference type="GO" id="GO:0003887">
    <property type="term" value="F:DNA-directed DNA polymerase activity"/>
    <property type="evidence" value="ECO:0007669"/>
    <property type="project" value="UniProtKB-KW"/>
</dbReference>
<dbReference type="InterPro" id="IPR012337">
    <property type="entry name" value="RNaseH-like_sf"/>
</dbReference>
<dbReference type="InterPro" id="IPR042087">
    <property type="entry name" value="DNA_pol_B_thumb"/>
</dbReference>
<dbReference type="PRINTS" id="PR00106">
    <property type="entry name" value="DNAPOLB"/>
</dbReference>
<dbReference type="GO" id="GO:0003677">
    <property type="term" value="F:DNA binding"/>
    <property type="evidence" value="ECO:0007669"/>
    <property type="project" value="UniProtKB-KW"/>
</dbReference>
<keyword evidence="4" id="KW-0548">Nucleotidyltransferase</keyword>
<dbReference type="SUPFAM" id="SSF53098">
    <property type="entry name" value="Ribonuclease H-like"/>
    <property type="match status" value="2"/>
</dbReference>
<organism evidence="10">
    <name type="scientific">viral metagenome</name>
    <dbReference type="NCBI Taxonomy" id="1070528"/>
    <lineage>
        <taxon>unclassified sequences</taxon>
        <taxon>metagenomes</taxon>
        <taxon>organismal metagenomes</taxon>
    </lineage>
</organism>
<dbReference type="Gene3D" id="3.30.342.10">
    <property type="entry name" value="DNA Polymerase, chain B, domain 1"/>
    <property type="match status" value="1"/>
</dbReference>
<dbReference type="PANTHER" id="PTHR10322:SF23">
    <property type="entry name" value="DNA POLYMERASE DELTA CATALYTIC SUBUNIT"/>
    <property type="match status" value="1"/>
</dbReference>
<name>A0A6C0INL0_9ZZZZ</name>
<evidence type="ECO:0000256" key="4">
    <source>
        <dbReference type="ARBA" id="ARBA00022695"/>
    </source>
</evidence>
<evidence type="ECO:0000256" key="6">
    <source>
        <dbReference type="ARBA" id="ARBA00023125"/>
    </source>
</evidence>
<feature type="domain" description="DNA-directed DNA polymerase family B exonuclease" evidence="9">
    <location>
        <begin position="431"/>
        <end position="593"/>
    </location>
</feature>
<evidence type="ECO:0000313" key="10">
    <source>
        <dbReference type="EMBL" id="QHT94582.1"/>
    </source>
</evidence>
<comment type="catalytic activity">
    <reaction evidence="7">
        <text>DNA(n) + a 2'-deoxyribonucleoside 5'-triphosphate = DNA(n+1) + diphosphate</text>
        <dbReference type="Rhea" id="RHEA:22508"/>
        <dbReference type="Rhea" id="RHEA-COMP:17339"/>
        <dbReference type="Rhea" id="RHEA-COMP:17340"/>
        <dbReference type="ChEBI" id="CHEBI:33019"/>
        <dbReference type="ChEBI" id="CHEBI:61560"/>
        <dbReference type="ChEBI" id="CHEBI:173112"/>
        <dbReference type="EC" id="2.7.7.7"/>
    </reaction>
</comment>
<accession>A0A6C0INL0</accession>
<dbReference type="SMART" id="SM00486">
    <property type="entry name" value="POLBc"/>
    <property type="match status" value="1"/>
</dbReference>
<feature type="domain" description="DNA-directed DNA polymerase family B exonuclease" evidence="9">
    <location>
        <begin position="181"/>
        <end position="265"/>
    </location>
</feature>
<dbReference type="InterPro" id="IPR006133">
    <property type="entry name" value="DNA-dir_DNA_pol_B_exonuc"/>
</dbReference>
<dbReference type="Pfam" id="PF00136">
    <property type="entry name" value="DNA_pol_B"/>
    <property type="match status" value="1"/>
</dbReference>
<evidence type="ECO:0000256" key="1">
    <source>
        <dbReference type="ARBA" id="ARBA00005755"/>
    </source>
</evidence>
<proteinExistence type="inferred from homology"/>
<keyword evidence="5" id="KW-0239">DNA-directed DNA polymerase</keyword>
<protein>
    <recommendedName>
        <fullName evidence="2">DNA-directed DNA polymerase</fullName>
        <ecNumber evidence="2">2.7.7.7</ecNumber>
    </recommendedName>
</protein>
<dbReference type="InterPro" id="IPR043502">
    <property type="entry name" value="DNA/RNA_pol_sf"/>
</dbReference>
<dbReference type="Pfam" id="PF03104">
    <property type="entry name" value="DNA_pol_B_exo1"/>
    <property type="match status" value="2"/>
</dbReference>
<feature type="domain" description="DNA-directed DNA polymerase family B multifunctional" evidence="8">
    <location>
        <begin position="753"/>
        <end position="1244"/>
    </location>
</feature>
<dbReference type="Gene3D" id="3.30.420.10">
    <property type="entry name" value="Ribonuclease H-like superfamily/Ribonuclease H"/>
    <property type="match status" value="2"/>
</dbReference>
<dbReference type="PANTHER" id="PTHR10322">
    <property type="entry name" value="DNA POLYMERASE CATALYTIC SUBUNIT"/>
    <property type="match status" value="1"/>
</dbReference>
<dbReference type="InterPro" id="IPR006172">
    <property type="entry name" value="DNA-dir_DNA_pol_B"/>
</dbReference>
<evidence type="ECO:0000256" key="5">
    <source>
        <dbReference type="ARBA" id="ARBA00022932"/>
    </source>
</evidence>
<keyword evidence="3" id="KW-0808">Transferase</keyword>
<dbReference type="EC" id="2.7.7.7" evidence="2"/>
<evidence type="ECO:0000256" key="7">
    <source>
        <dbReference type="ARBA" id="ARBA00049244"/>
    </source>
</evidence>
<evidence type="ECO:0000259" key="8">
    <source>
        <dbReference type="Pfam" id="PF00136"/>
    </source>
</evidence>
<evidence type="ECO:0000256" key="3">
    <source>
        <dbReference type="ARBA" id="ARBA00022679"/>
    </source>
</evidence>
<dbReference type="GO" id="GO:0000166">
    <property type="term" value="F:nucleotide binding"/>
    <property type="evidence" value="ECO:0007669"/>
    <property type="project" value="InterPro"/>
</dbReference>
<dbReference type="GO" id="GO:0006261">
    <property type="term" value="P:DNA-templated DNA replication"/>
    <property type="evidence" value="ECO:0007669"/>
    <property type="project" value="TreeGrafter"/>
</dbReference>